<dbReference type="RefSeq" id="XP_045961676.1">
    <property type="nucleotide sequence ID" value="XM_046095337.1"/>
</dbReference>
<dbReference type="GeneID" id="70124230"/>
<dbReference type="GO" id="GO:0016491">
    <property type="term" value="F:oxidoreductase activity"/>
    <property type="evidence" value="ECO:0007669"/>
    <property type="project" value="InterPro"/>
</dbReference>
<name>A0A9P8USR9_9PEZI</name>
<dbReference type="OrthoDB" id="412788at2759"/>
<dbReference type="GO" id="GO:0032259">
    <property type="term" value="P:methylation"/>
    <property type="evidence" value="ECO:0007669"/>
    <property type="project" value="UniProtKB-KW"/>
</dbReference>
<evidence type="ECO:0000313" key="3">
    <source>
        <dbReference type="Proteomes" id="UP000758603"/>
    </source>
</evidence>
<dbReference type="PANTHER" id="PTHR34598:SF3">
    <property type="entry name" value="OXIDOREDUCTASE AN1597"/>
    <property type="match status" value="1"/>
</dbReference>
<dbReference type="GO" id="GO:0008168">
    <property type="term" value="F:methyltransferase activity"/>
    <property type="evidence" value="ECO:0007669"/>
    <property type="project" value="UniProtKB-KW"/>
</dbReference>
<comment type="caution">
    <text evidence="2">The sequence shown here is derived from an EMBL/GenBank/DDBJ whole genome shotgun (WGS) entry which is preliminary data.</text>
</comment>
<evidence type="ECO:0000256" key="1">
    <source>
        <dbReference type="ARBA" id="ARBA00023604"/>
    </source>
</evidence>
<organism evidence="2 3">
    <name type="scientific">Truncatella angustata</name>
    <dbReference type="NCBI Taxonomy" id="152316"/>
    <lineage>
        <taxon>Eukaryota</taxon>
        <taxon>Fungi</taxon>
        <taxon>Dikarya</taxon>
        <taxon>Ascomycota</taxon>
        <taxon>Pezizomycotina</taxon>
        <taxon>Sordariomycetes</taxon>
        <taxon>Xylariomycetidae</taxon>
        <taxon>Amphisphaeriales</taxon>
        <taxon>Sporocadaceae</taxon>
        <taxon>Truncatella</taxon>
    </lineage>
</organism>
<dbReference type="NCBIfam" id="NF041278">
    <property type="entry name" value="CmcJ_NvfI_EfuI"/>
    <property type="match status" value="1"/>
</dbReference>
<evidence type="ECO:0000313" key="2">
    <source>
        <dbReference type="EMBL" id="KAH6657442.1"/>
    </source>
</evidence>
<sequence length="286" mass="32847">MAVVESQMAYLEPWLDKPEGPYVRGKVEESFPRQNFANVDYKVKVHDARARKDEFNLDTHGFAFHDDEPLSDEIVEAIRTRSKLFVEQQYYPLVAKLVKKKTGANRVVIFDHTYRKRDPSLAANENPNGREQPATLVHCDQSAIGAVGRVKRHVPGDTEELLKGRAQVINVWRPIHGIVEDWPLALMDYRSLKASDIHPTSIFRERHEMQGQTVSINYSPDQQWHYLDRQKTSEVTFIKIWDNSDDVAKLCAHCAFPHPDAVPGAQPRESVEVRCLVFYQNNSDLV</sequence>
<dbReference type="InterPro" id="IPR044053">
    <property type="entry name" value="AsaB-like"/>
</dbReference>
<protein>
    <submittedName>
        <fullName evidence="2">Methyltransferase</fullName>
    </submittedName>
</protein>
<keyword evidence="3" id="KW-1185">Reference proteome</keyword>
<accession>A0A9P8USR9</accession>
<proteinExistence type="inferred from homology"/>
<comment type="similarity">
    <text evidence="1">Belongs to the asaB hydroxylase/desaturase family.</text>
</comment>
<gene>
    <name evidence="2" type="ORF">BKA67DRAFT_188789</name>
</gene>
<dbReference type="AlphaFoldDB" id="A0A9P8USR9"/>
<dbReference type="Proteomes" id="UP000758603">
    <property type="component" value="Unassembled WGS sequence"/>
</dbReference>
<reference evidence="2" key="1">
    <citation type="journal article" date="2021" name="Nat. Commun.">
        <title>Genetic determinants of endophytism in the Arabidopsis root mycobiome.</title>
        <authorList>
            <person name="Mesny F."/>
            <person name="Miyauchi S."/>
            <person name="Thiergart T."/>
            <person name="Pickel B."/>
            <person name="Atanasova L."/>
            <person name="Karlsson M."/>
            <person name="Huettel B."/>
            <person name="Barry K.W."/>
            <person name="Haridas S."/>
            <person name="Chen C."/>
            <person name="Bauer D."/>
            <person name="Andreopoulos W."/>
            <person name="Pangilinan J."/>
            <person name="LaButti K."/>
            <person name="Riley R."/>
            <person name="Lipzen A."/>
            <person name="Clum A."/>
            <person name="Drula E."/>
            <person name="Henrissat B."/>
            <person name="Kohler A."/>
            <person name="Grigoriev I.V."/>
            <person name="Martin F.M."/>
            <person name="Hacquard S."/>
        </authorList>
    </citation>
    <scope>NUCLEOTIDE SEQUENCE</scope>
    <source>
        <strain evidence="2">MPI-SDFR-AT-0073</strain>
    </source>
</reference>
<dbReference type="PANTHER" id="PTHR34598">
    <property type="entry name" value="BLL6449 PROTEIN"/>
    <property type="match status" value="1"/>
</dbReference>
<keyword evidence="2" id="KW-0808">Transferase</keyword>
<keyword evidence="2" id="KW-0489">Methyltransferase</keyword>
<dbReference type="EMBL" id="JAGPXC010000002">
    <property type="protein sequence ID" value="KAH6657442.1"/>
    <property type="molecule type" value="Genomic_DNA"/>
</dbReference>